<dbReference type="InterPro" id="IPR010730">
    <property type="entry name" value="HET"/>
</dbReference>
<reference evidence="2 3" key="1">
    <citation type="submission" date="2016-10" db="EMBL/GenBank/DDBJ databases">
        <title>Genome sequence of the basidiomycete white-rot fungus Trametes pubescens.</title>
        <authorList>
            <person name="Makela M.R."/>
            <person name="Granchi Z."/>
            <person name="Peng M."/>
            <person name="De Vries R.P."/>
            <person name="Grigoriev I."/>
            <person name="Riley R."/>
            <person name="Hilden K."/>
        </authorList>
    </citation>
    <scope>NUCLEOTIDE SEQUENCE [LARGE SCALE GENOMIC DNA]</scope>
    <source>
        <strain evidence="2 3">FBCC735</strain>
    </source>
</reference>
<evidence type="ECO:0000313" key="2">
    <source>
        <dbReference type="EMBL" id="OJT13916.1"/>
    </source>
</evidence>
<protein>
    <recommendedName>
        <fullName evidence="1">Heterokaryon incompatibility domain-containing protein</fullName>
    </recommendedName>
</protein>
<dbReference type="AlphaFoldDB" id="A0A1M2W282"/>
<comment type="caution">
    <text evidence="2">The sequence shown here is derived from an EMBL/GenBank/DDBJ whole genome shotgun (WGS) entry which is preliminary data.</text>
</comment>
<sequence>MRSPILDVGSPRALALATECVDDCVYRHKSCAAISAVADPRLPTRLIDCADPTHPRLVSTHRQRGKYLTLSYVWGGDQVHKTTTSNISLYESGIDLAVLPATIRDAIHVTHALGYRLLWVDSLCIIQDSDEDKRREIGRMHHIYRYAHLTIIAASAQKVDEGFLQDRPPPSQLHFGALRSGGDISLPFICPISTTTSQVGSIRITPIRMGRVYALGSRWPYYSSNPGPISTRAWCMQEYLMSPRSLIFTPRTLQFRCQATTQSVGGSLCDTLNEKRLPDDLFLPDPPLAAHGSKERHAAHDAWLDVVQDYTRRAASVPSDKLVACAAIAEQFHRVLRTDYLAGLWRDTLLHDLLWCKQQRGVYVHRPAVYRAPSWSWAAVDGEVAWWGRRTKTFMDENAFAEVLRCEVVLEDAALPFGQVIGATLVLRAALLPCTVRGGQDPRDHEILVHVVRQSAPGAGGLGTDGEVAAEATICGPRGDAEIDCEGDLEIGMLWAAPLLQGSTSVEGLVVAQTASKGLEKESGKLRLRRVGSFYIGFSDKPENDGDSGKAARELAQALKNGKYLMEDIELV</sequence>
<proteinExistence type="predicted"/>
<dbReference type="PANTHER" id="PTHR33112">
    <property type="entry name" value="DOMAIN PROTEIN, PUTATIVE-RELATED"/>
    <property type="match status" value="1"/>
</dbReference>
<keyword evidence="3" id="KW-1185">Reference proteome</keyword>
<feature type="domain" description="Heterokaryon incompatibility" evidence="1">
    <location>
        <begin position="67"/>
        <end position="238"/>
    </location>
</feature>
<organism evidence="2 3">
    <name type="scientific">Trametes pubescens</name>
    <name type="common">White-rot fungus</name>
    <dbReference type="NCBI Taxonomy" id="154538"/>
    <lineage>
        <taxon>Eukaryota</taxon>
        <taxon>Fungi</taxon>
        <taxon>Dikarya</taxon>
        <taxon>Basidiomycota</taxon>
        <taxon>Agaricomycotina</taxon>
        <taxon>Agaricomycetes</taxon>
        <taxon>Polyporales</taxon>
        <taxon>Polyporaceae</taxon>
        <taxon>Trametes</taxon>
    </lineage>
</organism>
<evidence type="ECO:0000259" key="1">
    <source>
        <dbReference type="Pfam" id="PF06985"/>
    </source>
</evidence>
<dbReference type="PANTHER" id="PTHR33112:SF16">
    <property type="entry name" value="HETEROKARYON INCOMPATIBILITY DOMAIN-CONTAINING PROTEIN"/>
    <property type="match status" value="1"/>
</dbReference>
<dbReference type="OMA" id="VQDYTRR"/>
<dbReference type="EMBL" id="MNAD01000351">
    <property type="protein sequence ID" value="OJT13916.1"/>
    <property type="molecule type" value="Genomic_DNA"/>
</dbReference>
<dbReference type="STRING" id="154538.A0A1M2W282"/>
<gene>
    <name evidence="2" type="ORF">TRAPUB_9537</name>
</gene>
<name>A0A1M2W282_TRAPU</name>
<evidence type="ECO:0000313" key="3">
    <source>
        <dbReference type="Proteomes" id="UP000184267"/>
    </source>
</evidence>
<dbReference type="Proteomes" id="UP000184267">
    <property type="component" value="Unassembled WGS sequence"/>
</dbReference>
<dbReference type="OrthoDB" id="5125733at2759"/>
<dbReference type="Pfam" id="PF06985">
    <property type="entry name" value="HET"/>
    <property type="match status" value="1"/>
</dbReference>
<accession>A0A1M2W282</accession>